<comment type="subcellular location">
    <subcellularLocation>
        <location evidence="1">Cell junction</location>
        <location evidence="1">Adherens junction</location>
    </subcellularLocation>
</comment>
<feature type="region of interest" description="Disordered" evidence="6">
    <location>
        <begin position="230"/>
        <end position="279"/>
    </location>
</feature>
<gene>
    <name evidence="7" type="ORF">EB796_024497</name>
</gene>
<dbReference type="OrthoDB" id="10056395at2759"/>
<accession>A0A7J7IUE1</accession>
<feature type="compositionally biased region" description="Low complexity" evidence="6">
    <location>
        <begin position="239"/>
        <end position="253"/>
    </location>
</feature>
<dbReference type="InterPro" id="IPR019359">
    <property type="entry name" value="CCDC85"/>
</dbReference>
<dbReference type="Pfam" id="PF10226">
    <property type="entry name" value="CCDC85"/>
    <property type="match status" value="1"/>
</dbReference>
<feature type="region of interest" description="Disordered" evidence="6">
    <location>
        <begin position="140"/>
        <end position="175"/>
    </location>
</feature>
<reference evidence="7" key="1">
    <citation type="submission" date="2020-06" db="EMBL/GenBank/DDBJ databases">
        <title>Draft genome of Bugula neritina, a colonial animal packing powerful symbionts and potential medicines.</title>
        <authorList>
            <person name="Rayko M."/>
        </authorList>
    </citation>
    <scope>NUCLEOTIDE SEQUENCE [LARGE SCALE GENOMIC DNA]</scope>
    <source>
        <strain evidence="7">Kwan_BN1</strain>
    </source>
</reference>
<keyword evidence="4 5" id="KW-0175">Coiled coil</keyword>
<dbReference type="PANTHER" id="PTHR13546:SF15">
    <property type="entry name" value="CCDC85"/>
    <property type="match status" value="1"/>
</dbReference>
<sequence length="353" mass="40323">MLTDEQLWKCTQEELIQSVQRIQHEKLAILHDHSNKMKDVNKRMQIHLLEIRNLKDINKKLQDDNQELRDLCCFLDDDRQKYRLLSREWQTFGRQASSVIRTEVSSSQHKLKSLSTDLDILLKDNEELKELVLYLDSERCSSQRDQGDGSSGNSEDPVSTAPTSPGKQPSSAVSEETMKYIQHLEERTDLLENQLRRQLEKSADNPWLSTSNISQAMKVLEVHNRIERAPTSQSLDQAGLESPSESESLYSGSDRAPVKSTRQYPGTERAPATHDRQYMGSQPKGRQYMGVNRHLPAQVRSNADAVDNSSQAHAMGSDEKTLLRELCNVAWRTLEDEATTKSRRPIIPQNSRV</sequence>
<dbReference type="GO" id="GO:0005912">
    <property type="term" value="C:adherens junction"/>
    <property type="evidence" value="ECO:0007669"/>
    <property type="project" value="UniProtKB-SubCell"/>
</dbReference>
<keyword evidence="3" id="KW-0965">Cell junction</keyword>
<dbReference type="EMBL" id="VXIV02003425">
    <property type="protein sequence ID" value="KAF6017167.1"/>
    <property type="molecule type" value="Genomic_DNA"/>
</dbReference>
<evidence type="ECO:0000256" key="6">
    <source>
        <dbReference type="SAM" id="MobiDB-lite"/>
    </source>
</evidence>
<dbReference type="AlphaFoldDB" id="A0A7J7IUE1"/>
<evidence type="ECO:0000313" key="8">
    <source>
        <dbReference type="Proteomes" id="UP000593567"/>
    </source>
</evidence>
<comment type="caution">
    <text evidence="7">The sequence shown here is derived from an EMBL/GenBank/DDBJ whole genome shotgun (WGS) entry which is preliminary data.</text>
</comment>
<organism evidence="7 8">
    <name type="scientific">Bugula neritina</name>
    <name type="common">Brown bryozoan</name>
    <name type="synonym">Sertularia neritina</name>
    <dbReference type="NCBI Taxonomy" id="10212"/>
    <lineage>
        <taxon>Eukaryota</taxon>
        <taxon>Metazoa</taxon>
        <taxon>Spiralia</taxon>
        <taxon>Lophotrochozoa</taxon>
        <taxon>Bryozoa</taxon>
        <taxon>Gymnolaemata</taxon>
        <taxon>Cheilostomatida</taxon>
        <taxon>Flustrina</taxon>
        <taxon>Buguloidea</taxon>
        <taxon>Bugulidae</taxon>
        <taxon>Bugula</taxon>
    </lineage>
</organism>
<dbReference type="PANTHER" id="PTHR13546">
    <property type="entry name" value="RE60986P"/>
    <property type="match status" value="1"/>
</dbReference>
<keyword evidence="8" id="KW-1185">Reference proteome</keyword>
<comment type="similarity">
    <text evidence="2">Belongs to the CCDC85 family.</text>
</comment>
<evidence type="ECO:0000256" key="5">
    <source>
        <dbReference type="SAM" id="Coils"/>
    </source>
</evidence>
<protein>
    <submittedName>
        <fullName evidence="7">CCDC85A</fullName>
    </submittedName>
</protein>
<evidence type="ECO:0000256" key="4">
    <source>
        <dbReference type="ARBA" id="ARBA00023054"/>
    </source>
</evidence>
<feature type="coiled-coil region" evidence="5">
    <location>
        <begin position="44"/>
        <end position="71"/>
    </location>
</feature>
<dbReference type="Proteomes" id="UP000593567">
    <property type="component" value="Unassembled WGS sequence"/>
</dbReference>
<proteinExistence type="inferred from homology"/>
<evidence type="ECO:0000256" key="1">
    <source>
        <dbReference type="ARBA" id="ARBA00004536"/>
    </source>
</evidence>
<evidence type="ECO:0000256" key="3">
    <source>
        <dbReference type="ARBA" id="ARBA00022949"/>
    </source>
</evidence>
<evidence type="ECO:0000256" key="2">
    <source>
        <dbReference type="ARBA" id="ARBA00009052"/>
    </source>
</evidence>
<name>A0A7J7IUE1_BUGNE</name>
<feature type="compositionally biased region" description="Polar residues" evidence="6">
    <location>
        <begin position="156"/>
        <end position="174"/>
    </location>
</feature>
<evidence type="ECO:0000313" key="7">
    <source>
        <dbReference type="EMBL" id="KAF6017167.1"/>
    </source>
</evidence>